<sequence length="154" mass="16666">MKKILMSLIVVLSLIIPTGTIMGAESKDCKVLEQVFGTKVKQENGVCRLEIMRKNIPVSNLGVQLSPEAIELGFGANFEKVGDNTAVIGEFALLSEEVNPVIDALRKGNVEISAVHNHLIGEQPQIIYLHFQGLGNVESLAKTVKEAIASTDNK</sequence>
<evidence type="ECO:0000313" key="2">
    <source>
        <dbReference type="Proteomes" id="UP001344632"/>
    </source>
</evidence>
<protein>
    <submittedName>
        <fullName evidence="1">DUF1259 domain-containing protein</fullName>
    </submittedName>
</protein>
<reference evidence="1 2" key="1">
    <citation type="submission" date="2023-03" db="EMBL/GenBank/DDBJ databases">
        <title>Bacillus Genome Sequencing.</title>
        <authorList>
            <person name="Dunlap C."/>
        </authorList>
    </citation>
    <scope>NUCLEOTIDE SEQUENCE [LARGE SCALE GENOMIC DNA]</scope>
    <source>
        <strain evidence="1 2">BD-525</strain>
    </source>
</reference>
<dbReference type="EMBL" id="JARLKZ010000016">
    <property type="protein sequence ID" value="MEC0242530.1"/>
    <property type="molecule type" value="Genomic_DNA"/>
</dbReference>
<keyword evidence="2" id="KW-1185">Reference proteome</keyword>
<evidence type="ECO:0000313" key="1">
    <source>
        <dbReference type="EMBL" id="MEC0242530.1"/>
    </source>
</evidence>
<dbReference type="InterPro" id="IPR011094">
    <property type="entry name" value="Uncharacterised_LppY/LpqO"/>
</dbReference>
<organism evidence="1 2">
    <name type="scientific">Paenibacillus dokdonensis</name>
    <dbReference type="NCBI Taxonomy" id="2567944"/>
    <lineage>
        <taxon>Bacteria</taxon>
        <taxon>Bacillati</taxon>
        <taxon>Bacillota</taxon>
        <taxon>Bacilli</taxon>
        <taxon>Bacillales</taxon>
        <taxon>Paenibacillaceae</taxon>
        <taxon>Paenibacillus</taxon>
    </lineage>
</organism>
<dbReference type="Proteomes" id="UP001344632">
    <property type="component" value="Unassembled WGS sequence"/>
</dbReference>
<gene>
    <name evidence="1" type="ORF">P4H66_22210</name>
</gene>
<comment type="caution">
    <text evidence="1">The sequence shown here is derived from an EMBL/GenBank/DDBJ whole genome shotgun (WGS) entry which is preliminary data.</text>
</comment>
<proteinExistence type="predicted"/>
<accession>A0ABU6GUY4</accession>
<dbReference type="RefSeq" id="WP_326090304.1">
    <property type="nucleotide sequence ID" value="NZ_JARLKZ010000016.1"/>
</dbReference>
<dbReference type="Pfam" id="PF07485">
    <property type="entry name" value="DUF1529"/>
    <property type="match status" value="1"/>
</dbReference>
<name>A0ABU6GUY4_9BACL</name>